<dbReference type="AlphaFoldDB" id="A0AA38X9L4"/>
<dbReference type="InterPro" id="IPR038883">
    <property type="entry name" value="AN11006-like"/>
</dbReference>
<evidence type="ECO:0000313" key="2">
    <source>
        <dbReference type="EMBL" id="KAJ9609099.1"/>
    </source>
</evidence>
<reference evidence="2" key="1">
    <citation type="submission" date="2022-10" db="EMBL/GenBank/DDBJ databases">
        <title>Culturing micro-colonial fungi from biological soil crusts in the Mojave desert and describing Neophaeococcomyces mojavensis, and introducing the new genera and species Taxawa tesnikishii.</title>
        <authorList>
            <person name="Kurbessoian T."/>
            <person name="Stajich J.E."/>
        </authorList>
    </citation>
    <scope>NUCLEOTIDE SEQUENCE</scope>
    <source>
        <strain evidence="2">TK_41</strain>
    </source>
</reference>
<sequence>MSRTPTEPQLSAVTDHGKGPTLHPADISGPSANPDLQLLGMPREVRNEIYRNLLVKDGVVLVNRAHDYRSYRLSLDRPGLVIGPKNITNILRVNQQIKEECLDILYGENKFECHKARSFERGFVNSEGKSCNCAAEINPFCRGHKSFLGIGKSNAAKIKHVTFGLEELCEEGLTGMSYRSQDHPDHAIFLEILCTILPSLQKLTLKLRTKDSRVSTPRERMRKSTQVQRITALVGTAGRITKYHPVLRKAIWRHWSSSDLVDSDQIASDHDCWGTDHFYIDLVAEGARPLPRTNKTTKSALVEGVPLSDVVLDSQLIRRTGWVSSPLWSNVANFKLEPDNDATKSTPESSERDHTEVTTWPGVANYDPFSELGHEDQAALLERHKGRWIEGKFVEGRIVNGWFAEGRWNSNGFVEGRPGERWRETISQKEDGTKVRVMTLTPSTEGKWEKGHFTEGMCRAGGDFVEGRWE</sequence>
<evidence type="ECO:0000256" key="1">
    <source>
        <dbReference type="SAM" id="MobiDB-lite"/>
    </source>
</evidence>
<evidence type="ECO:0000313" key="3">
    <source>
        <dbReference type="Proteomes" id="UP001172673"/>
    </source>
</evidence>
<comment type="caution">
    <text evidence="2">The sequence shown here is derived from an EMBL/GenBank/DDBJ whole genome shotgun (WGS) entry which is preliminary data.</text>
</comment>
<dbReference type="PANTHER" id="PTHR42085:SF2">
    <property type="entry name" value="F-BOX DOMAIN-CONTAINING PROTEIN"/>
    <property type="match status" value="1"/>
</dbReference>
<dbReference type="PANTHER" id="PTHR42085">
    <property type="entry name" value="F-BOX DOMAIN-CONTAINING PROTEIN"/>
    <property type="match status" value="1"/>
</dbReference>
<feature type="compositionally biased region" description="Polar residues" evidence="1">
    <location>
        <begin position="1"/>
        <end position="12"/>
    </location>
</feature>
<accession>A0AA38X9L4</accession>
<feature type="region of interest" description="Disordered" evidence="1">
    <location>
        <begin position="1"/>
        <end position="33"/>
    </location>
</feature>
<proteinExistence type="predicted"/>
<organism evidence="2 3">
    <name type="scientific">Cladophialophora chaetospira</name>
    <dbReference type="NCBI Taxonomy" id="386627"/>
    <lineage>
        <taxon>Eukaryota</taxon>
        <taxon>Fungi</taxon>
        <taxon>Dikarya</taxon>
        <taxon>Ascomycota</taxon>
        <taxon>Pezizomycotina</taxon>
        <taxon>Eurotiomycetes</taxon>
        <taxon>Chaetothyriomycetidae</taxon>
        <taxon>Chaetothyriales</taxon>
        <taxon>Herpotrichiellaceae</taxon>
        <taxon>Cladophialophora</taxon>
    </lineage>
</organism>
<keyword evidence="3" id="KW-1185">Reference proteome</keyword>
<dbReference type="EMBL" id="JAPDRK010000009">
    <property type="protein sequence ID" value="KAJ9609099.1"/>
    <property type="molecule type" value="Genomic_DNA"/>
</dbReference>
<gene>
    <name evidence="2" type="ORF">H2200_006870</name>
</gene>
<name>A0AA38X9L4_9EURO</name>
<protein>
    <submittedName>
        <fullName evidence="2">Uncharacterized protein</fullName>
    </submittedName>
</protein>
<dbReference type="Proteomes" id="UP001172673">
    <property type="component" value="Unassembled WGS sequence"/>
</dbReference>